<dbReference type="Pfam" id="PF07859">
    <property type="entry name" value="Abhydrolase_3"/>
    <property type="match status" value="1"/>
</dbReference>
<protein>
    <submittedName>
        <fullName evidence="3">Alpha/beta hydrolase fold domain-containing protein</fullName>
    </submittedName>
</protein>
<reference evidence="3 4" key="1">
    <citation type="submission" date="2020-05" db="EMBL/GenBank/DDBJ databases">
        <title>Nakamurella sp. DB0629 isolated from air conditioner.</title>
        <authorList>
            <person name="Kim D.H."/>
            <person name="Kim D.-U."/>
        </authorList>
    </citation>
    <scope>NUCLEOTIDE SEQUENCE [LARGE SCALE GENOMIC DNA]</scope>
    <source>
        <strain evidence="3 4">DB0629</strain>
    </source>
</reference>
<dbReference type="Gene3D" id="3.40.50.1820">
    <property type="entry name" value="alpha/beta hydrolase"/>
    <property type="match status" value="1"/>
</dbReference>
<dbReference type="InterPro" id="IPR050300">
    <property type="entry name" value="GDXG_lipolytic_enzyme"/>
</dbReference>
<dbReference type="AlphaFoldDB" id="A0A849A528"/>
<evidence type="ECO:0000256" key="1">
    <source>
        <dbReference type="ARBA" id="ARBA00022801"/>
    </source>
</evidence>
<dbReference type="SUPFAM" id="SSF53474">
    <property type="entry name" value="alpha/beta-Hydrolases"/>
    <property type="match status" value="1"/>
</dbReference>
<dbReference type="GO" id="GO:0016787">
    <property type="term" value="F:hydrolase activity"/>
    <property type="evidence" value="ECO:0007669"/>
    <property type="project" value="UniProtKB-KW"/>
</dbReference>
<dbReference type="InterPro" id="IPR029058">
    <property type="entry name" value="AB_hydrolase_fold"/>
</dbReference>
<evidence type="ECO:0000313" key="4">
    <source>
        <dbReference type="Proteomes" id="UP000562984"/>
    </source>
</evidence>
<gene>
    <name evidence="3" type="ORF">HKD39_03155</name>
</gene>
<dbReference type="EMBL" id="JABEND010000001">
    <property type="protein sequence ID" value="NNG34736.1"/>
    <property type="molecule type" value="Genomic_DNA"/>
</dbReference>
<keyword evidence="1 3" id="KW-0378">Hydrolase</keyword>
<proteinExistence type="predicted"/>
<dbReference type="PANTHER" id="PTHR48081">
    <property type="entry name" value="AB HYDROLASE SUPERFAMILY PROTEIN C4A8.06C"/>
    <property type="match status" value="1"/>
</dbReference>
<keyword evidence="4" id="KW-1185">Reference proteome</keyword>
<organism evidence="3 4">
    <name type="scientific">Nakamurella aerolata</name>
    <dbReference type="NCBI Taxonomy" id="1656892"/>
    <lineage>
        <taxon>Bacteria</taxon>
        <taxon>Bacillati</taxon>
        <taxon>Actinomycetota</taxon>
        <taxon>Actinomycetes</taxon>
        <taxon>Nakamurellales</taxon>
        <taxon>Nakamurellaceae</taxon>
        <taxon>Nakamurella</taxon>
    </lineage>
</organism>
<name>A0A849A528_9ACTN</name>
<evidence type="ECO:0000313" key="3">
    <source>
        <dbReference type="EMBL" id="NNG34736.1"/>
    </source>
</evidence>
<evidence type="ECO:0000259" key="2">
    <source>
        <dbReference type="Pfam" id="PF07859"/>
    </source>
</evidence>
<dbReference type="RefSeq" id="WP_171198325.1">
    <property type="nucleotide sequence ID" value="NZ_JABEND010000001.1"/>
</dbReference>
<feature type="domain" description="Alpha/beta hydrolase fold-3" evidence="2">
    <location>
        <begin position="155"/>
        <end position="370"/>
    </location>
</feature>
<dbReference type="InterPro" id="IPR013094">
    <property type="entry name" value="AB_hydrolase_3"/>
</dbReference>
<dbReference type="Proteomes" id="UP000562984">
    <property type="component" value="Unassembled WGS sequence"/>
</dbReference>
<accession>A0A849A528</accession>
<comment type="caution">
    <text evidence="3">The sequence shown here is derived from an EMBL/GenBank/DDBJ whole genome shotgun (WGS) entry which is preliminary data.</text>
</comment>
<sequence length="397" mass="40646">MPLPESELGRLLTRLADWLPEELERWLPGWLAGGGVPPAPAPPWVPAPDQPVADWQRDVAAVRAATDAWATHLTVAVRELAGQLLGDEQAVAARLLNGAAGSKPAAGGAARPPAITDAMVPRPGGAVPVRLVRPRAGAAGGAGGAGGAGDAMPAVVQVHGGGYWMGGGRIQRPVLEPGYQRLADAVGALVVDVQVRLVPEHPYPAPIDDVRAVLAWLRRHAELLSVDPERIALCGLSSGANTVTVAALLDAAGADAADAAGADGADAADAPASIAALALVVPSLDLTYYGPAHRDPEQRAARDAQLAAYLGDLPADDPLASPALAADVTGLPPTAMVLAEHDDVVGGGPLLAEKLAAQGVPAETLTVPGLHAVQLPTDQLRADEFLGEFLRRRFERP</sequence>